<feature type="transmembrane region" description="Helical" evidence="6">
    <location>
        <begin position="314"/>
        <end position="330"/>
    </location>
</feature>
<keyword evidence="8" id="KW-1185">Reference proteome</keyword>
<keyword evidence="6" id="KW-0443">Lipid metabolism</keyword>
<dbReference type="NCBIfam" id="TIGR00374">
    <property type="entry name" value="flippase-like domain"/>
    <property type="match status" value="1"/>
</dbReference>
<proteinExistence type="inferred from homology"/>
<accession>A0A0R1UBU9</accession>
<keyword evidence="5 6" id="KW-0472">Membrane</keyword>
<organism evidence="7 8">
    <name type="scientific">Lactobacillus kalixensis DSM 16043</name>
    <dbReference type="NCBI Taxonomy" id="1423763"/>
    <lineage>
        <taxon>Bacteria</taxon>
        <taxon>Bacillati</taxon>
        <taxon>Bacillota</taxon>
        <taxon>Bacilli</taxon>
        <taxon>Lactobacillales</taxon>
        <taxon>Lactobacillaceae</taxon>
        <taxon>Lactobacillus</taxon>
    </lineage>
</organism>
<keyword evidence="6" id="KW-0808">Transferase</keyword>
<dbReference type="GO" id="GO:0050071">
    <property type="term" value="F:phosphatidylglycerol lysyltransferase activity"/>
    <property type="evidence" value="ECO:0007669"/>
    <property type="project" value="UniProtKB-EC"/>
</dbReference>
<dbReference type="AlphaFoldDB" id="A0A0R1UBU9"/>
<dbReference type="RefSeq" id="WP_057799993.1">
    <property type="nucleotide sequence ID" value="NZ_AZFM01000046.1"/>
</dbReference>
<evidence type="ECO:0000313" key="7">
    <source>
        <dbReference type="EMBL" id="KRL88650.1"/>
    </source>
</evidence>
<evidence type="ECO:0000256" key="6">
    <source>
        <dbReference type="RuleBase" id="RU363042"/>
    </source>
</evidence>
<dbReference type="Pfam" id="PF03706">
    <property type="entry name" value="LPG_synthase_TM"/>
    <property type="match status" value="1"/>
</dbReference>
<keyword evidence="3 6" id="KW-0812">Transmembrane</keyword>
<dbReference type="GO" id="GO:0006629">
    <property type="term" value="P:lipid metabolic process"/>
    <property type="evidence" value="ECO:0007669"/>
    <property type="project" value="UniProtKB-KW"/>
</dbReference>
<evidence type="ECO:0000313" key="8">
    <source>
        <dbReference type="Proteomes" id="UP000051036"/>
    </source>
</evidence>
<comment type="catalytic activity">
    <reaction evidence="6">
        <text>L-lysyl-tRNA(Lys) + a 1,2-diacyl-sn-glycero-3-phospho-(1'-sn-glycerol) = a 1,2-diacyl-sn-glycero-3-phospho-1'-(3'-O-L-lysyl)-sn-glycerol + tRNA(Lys)</text>
        <dbReference type="Rhea" id="RHEA:10668"/>
        <dbReference type="Rhea" id="RHEA-COMP:9696"/>
        <dbReference type="Rhea" id="RHEA-COMP:9697"/>
        <dbReference type="ChEBI" id="CHEBI:64716"/>
        <dbReference type="ChEBI" id="CHEBI:75792"/>
        <dbReference type="ChEBI" id="CHEBI:78442"/>
        <dbReference type="ChEBI" id="CHEBI:78529"/>
        <dbReference type="EC" id="2.3.2.3"/>
    </reaction>
</comment>
<comment type="subcellular location">
    <subcellularLocation>
        <location evidence="1 6">Cell membrane</location>
        <topology evidence="1 6">Multi-pass membrane protein</topology>
    </subcellularLocation>
</comment>
<dbReference type="PANTHER" id="PTHR37693:SF1">
    <property type="entry name" value="INTEGRAL MEMBRANE PROTEIN"/>
    <property type="match status" value="1"/>
</dbReference>
<feature type="transmembrane region" description="Helical" evidence="6">
    <location>
        <begin position="41"/>
        <end position="66"/>
    </location>
</feature>
<evidence type="ECO:0000256" key="2">
    <source>
        <dbReference type="ARBA" id="ARBA00022475"/>
    </source>
</evidence>
<dbReference type="PANTHER" id="PTHR37693">
    <property type="entry name" value="PHOSPHATIDYLGLYCEROL LYSYLTRANSFERASE"/>
    <property type="match status" value="1"/>
</dbReference>
<evidence type="ECO:0000256" key="3">
    <source>
        <dbReference type="ARBA" id="ARBA00022692"/>
    </source>
</evidence>
<dbReference type="EC" id="2.3.2.3" evidence="6"/>
<dbReference type="OrthoDB" id="9810654at2"/>
<feature type="transmembrane region" description="Helical" evidence="6">
    <location>
        <begin position="230"/>
        <end position="252"/>
    </location>
</feature>
<comment type="function">
    <text evidence="6">Catalyzes the transfer of a lysyl group from L-lysyl-tRNA(Lys) to membrane-bound phosphatidylglycerol (PG), which produces lysylphosphatidylglycerol (LPG), a major component of the bacterial membrane with a positive net charge. LPG synthesis contributes to bacterial virulence as it is involved in the resistance mechanism against cationic antimicrobial peptides (CAMP) produces by the host's immune system (defensins, cathelicidins) and by the competing microorganisms.</text>
</comment>
<comment type="similarity">
    <text evidence="6">Belongs to the LPG synthase family.</text>
</comment>
<keyword evidence="4 6" id="KW-1133">Transmembrane helix</keyword>
<dbReference type="Proteomes" id="UP000051036">
    <property type="component" value="Unassembled WGS sequence"/>
</dbReference>
<dbReference type="GO" id="GO:0005886">
    <property type="term" value="C:plasma membrane"/>
    <property type="evidence" value="ECO:0007669"/>
    <property type="project" value="UniProtKB-SubCell"/>
</dbReference>
<feature type="transmembrane region" description="Helical" evidence="6">
    <location>
        <begin position="154"/>
        <end position="179"/>
    </location>
</feature>
<dbReference type="PATRIC" id="fig|1423763.3.peg.1495"/>
<dbReference type="InterPro" id="IPR022791">
    <property type="entry name" value="L-PG_synthase/AglD"/>
</dbReference>
<dbReference type="STRING" id="1423763.FC46_GL001473"/>
<keyword evidence="2" id="KW-1003">Cell membrane</keyword>
<sequence>MNKKHLWGILIVLAISSFVLYTDLKSTPFNEIIDAAKEMNWLAFSAIFLLMLFSFVCEAGILATLAKRKDEPKHSKWSFFRIPIIQSLFNAITPMSTGGQPSMLAAMVQMGIEGGRATSILLMKFIIYQIVVFFAYIFTIVFGFHMVATKFAGLALFIVIGLLIHVCSTLFLLAIMFAYNWTKKATNWLMNLLAKFIKKETVEKWRSATMEKIETFYAESQKLKKEKKKLIVASLLTLLQLLCFYSVPFMVLQALNVHASWLAVTQMNIMIIMFMAIIPIPGASGGAEYSFQTLFSTFVSSHGALILGMFLWRFATYFFGMILGIFGWIFKPKKIKEPQND</sequence>
<evidence type="ECO:0000256" key="1">
    <source>
        <dbReference type="ARBA" id="ARBA00004651"/>
    </source>
</evidence>
<feature type="transmembrane region" description="Helical" evidence="6">
    <location>
        <begin position="5"/>
        <end position="21"/>
    </location>
</feature>
<comment type="caution">
    <text evidence="7">The sequence shown here is derived from an EMBL/GenBank/DDBJ whole genome shotgun (WGS) entry which is preliminary data.</text>
</comment>
<protein>
    <recommendedName>
        <fullName evidence="6">Phosphatidylglycerol lysyltransferase</fullName>
        <ecNumber evidence="6">2.3.2.3</ecNumber>
    </recommendedName>
    <alternativeName>
        <fullName evidence="6">Lysylphosphatidylglycerol synthase</fullName>
    </alternativeName>
</protein>
<evidence type="ECO:0000256" key="5">
    <source>
        <dbReference type="ARBA" id="ARBA00023136"/>
    </source>
</evidence>
<feature type="transmembrane region" description="Helical" evidence="6">
    <location>
        <begin position="125"/>
        <end position="148"/>
    </location>
</feature>
<name>A0A0R1UBU9_9LACO</name>
<dbReference type="EMBL" id="AZFM01000046">
    <property type="protein sequence ID" value="KRL88650.1"/>
    <property type="molecule type" value="Genomic_DNA"/>
</dbReference>
<keyword evidence="6" id="KW-0046">Antibiotic resistance</keyword>
<reference evidence="7 8" key="1">
    <citation type="journal article" date="2015" name="Genome Announc.">
        <title>Expanding the biotechnology potential of lactobacilli through comparative genomics of 213 strains and associated genera.</title>
        <authorList>
            <person name="Sun Z."/>
            <person name="Harris H.M."/>
            <person name="McCann A."/>
            <person name="Guo C."/>
            <person name="Argimon S."/>
            <person name="Zhang W."/>
            <person name="Yang X."/>
            <person name="Jeffery I.B."/>
            <person name="Cooney J.C."/>
            <person name="Kagawa T.F."/>
            <person name="Liu W."/>
            <person name="Song Y."/>
            <person name="Salvetti E."/>
            <person name="Wrobel A."/>
            <person name="Rasinkangas P."/>
            <person name="Parkhill J."/>
            <person name="Rea M.C."/>
            <person name="O'Sullivan O."/>
            <person name="Ritari J."/>
            <person name="Douillard F.P."/>
            <person name="Paul Ross R."/>
            <person name="Yang R."/>
            <person name="Briner A.E."/>
            <person name="Felis G.E."/>
            <person name="de Vos W.M."/>
            <person name="Barrangou R."/>
            <person name="Klaenhammer T.R."/>
            <person name="Caufield P.W."/>
            <person name="Cui Y."/>
            <person name="Zhang H."/>
            <person name="O'Toole P.W."/>
        </authorList>
    </citation>
    <scope>NUCLEOTIDE SEQUENCE [LARGE SCALE GENOMIC DNA]</scope>
    <source>
        <strain evidence="7 8">DSM 16043</strain>
    </source>
</reference>
<evidence type="ECO:0000256" key="4">
    <source>
        <dbReference type="ARBA" id="ARBA00022989"/>
    </source>
</evidence>
<dbReference type="GO" id="GO:0046677">
    <property type="term" value="P:response to antibiotic"/>
    <property type="evidence" value="ECO:0007669"/>
    <property type="project" value="UniProtKB-KW"/>
</dbReference>
<gene>
    <name evidence="6" type="primary">mprF</name>
    <name evidence="7" type="ORF">FC46_GL001473</name>
</gene>
<feature type="transmembrane region" description="Helical" evidence="6">
    <location>
        <begin position="258"/>
        <end position="277"/>
    </location>
</feature>